<keyword evidence="2" id="KW-0808">Transferase</keyword>
<accession>A0A0P0GMH0</accession>
<dbReference type="AlphaFoldDB" id="A0A0P0GMH0"/>
<organism evidence="2 3">
    <name type="scientific">Bacteroides cellulosilyticus</name>
    <dbReference type="NCBI Taxonomy" id="246787"/>
    <lineage>
        <taxon>Bacteria</taxon>
        <taxon>Pseudomonadati</taxon>
        <taxon>Bacteroidota</taxon>
        <taxon>Bacteroidia</taxon>
        <taxon>Bacteroidales</taxon>
        <taxon>Bacteroidaceae</taxon>
        <taxon>Bacteroides</taxon>
    </lineage>
</organism>
<dbReference type="RefSeq" id="WP_052332043.1">
    <property type="nucleotide sequence ID" value="NZ_JBJHRH010000042.1"/>
</dbReference>
<evidence type="ECO:0000313" key="3">
    <source>
        <dbReference type="Proteomes" id="UP000061809"/>
    </source>
</evidence>
<feature type="domain" description="Glycosyltransferase 2-like" evidence="1">
    <location>
        <begin position="20"/>
        <end position="59"/>
    </location>
</feature>
<dbReference type="KEGG" id="bcel:BcellWH2_02048"/>
<dbReference type="SUPFAM" id="SSF53448">
    <property type="entry name" value="Nucleotide-diphospho-sugar transferases"/>
    <property type="match status" value="1"/>
</dbReference>
<feature type="domain" description="Glycosyltransferase 2-like" evidence="1">
    <location>
        <begin position="60"/>
        <end position="141"/>
    </location>
</feature>
<gene>
    <name evidence="2" type="primary">epsH_2</name>
    <name evidence="2" type="ORF">BcellWH2_02048</name>
</gene>
<dbReference type="EC" id="2.4.-.-" evidence="2"/>
<name>A0A0P0GMH0_9BACE</name>
<dbReference type="EMBL" id="CP012801">
    <property type="protein sequence ID" value="ALJ59293.1"/>
    <property type="molecule type" value="Genomic_DNA"/>
</dbReference>
<dbReference type="GO" id="GO:0016758">
    <property type="term" value="F:hexosyltransferase activity"/>
    <property type="evidence" value="ECO:0007669"/>
    <property type="project" value="UniProtKB-ARBA"/>
</dbReference>
<dbReference type="PANTHER" id="PTHR22916">
    <property type="entry name" value="GLYCOSYLTRANSFERASE"/>
    <property type="match status" value="1"/>
</dbReference>
<evidence type="ECO:0000259" key="1">
    <source>
        <dbReference type="Pfam" id="PF00535"/>
    </source>
</evidence>
<keyword evidence="2" id="KW-0328">Glycosyltransferase</keyword>
<dbReference type="Proteomes" id="UP000061809">
    <property type="component" value="Chromosome"/>
</dbReference>
<dbReference type="InterPro" id="IPR001173">
    <property type="entry name" value="Glyco_trans_2-like"/>
</dbReference>
<dbReference type="PATRIC" id="fig|246787.4.peg.2111"/>
<evidence type="ECO:0000313" key="2">
    <source>
        <dbReference type="EMBL" id="ALJ59293.1"/>
    </source>
</evidence>
<proteinExistence type="predicted"/>
<dbReference type="Gene3D" id="3.90.550.10">
    <property type="entry name" value="Spore Coat Polysaccharide Biosynthesis Protein SpsA, Chain A"/>
    <property type="match status" value="2"/>
</dbReference>
<dbReference type="InterPro" id="IPR029044">
    <property type="entry name" value="Nucleotide-diphossugar_trans"/>
</dbReference>
<dbReference type="PANTHER" id="PTHR22916:SF3">
    <property type="entry name" value="UDP-GLCNAC:BETAGAL BETA-1,3-N-ACETYLGLUCOSAMINYLTRANSFERASE-LIKE PROTEIN 1"/>
    <property type="match status" value="1"/>
</dbReference>
<sequence>MAARLGEDFLYICHMTPFISIIIPFYGTADPVLLQRCITSIREQGMEEGSYEIIVADDNGKGLGGARNRGIGRATGIYLMFVDADDYLFPNISYCFSYLLKYTPDICSFRMCKVKKEDLQPHSSSWHWEVYASGAEYMSRNNFTGNSCRHFFHRDFINRCGLLFAESCYHEDEDFMVRAYFRAETTLITDYPVYAYFMNPSSITHRFSLEMRLRRLSDFYAMLCRVRNLYLSLELTGATNSIGSIAVKRRLSFLTIDYVRLLVRNRSPRLKEQFKEMRRDGFLPLSGPVYTWKYRIARIVINFFV</sequence>
<reference evidence="2 3" key="1">
    <citation type="journal article" date="2015" name="Science">
        <title>Genetic determinants of in vivo fitness and diet responsiveness in multiple human gut Bacteroides.</title>
        <authorList>
            <person name="Wu M."/>
            <person name="McNulty N.P."/>
            <person name="Rodionov D.A."/>
            <person name="Khoroshkin M.S."/>
            <person name="Griffin N.W."/>
            <person name="Cheng J."/>
            <person name="Latreille P."/>
            <person name="Kerstetter R.A."/>
            <person name="Terrapon N."/>
            <person name="Henrissat B."/>
            <person name="Osterman A.L."/>
            <person name="Gordon J.I."/>
        </authorList>
    </citation>
    <scope>NUCLEOTIDE SEQUENCE [LARGE SCALE GENOMIC DNA]</scope>
    <source>
        <strain evidence="2 3">WH2</strain>
    </source>
</reference>
<dbReference type="Pfam" id="PF00535">
    <property type="entry name" value="Glycos_transf_2"/>
    <property type="match status" value="2"/>
</dbReference>
<dbReference type="CDD" id="cd00761">
    <property type="entry name" value="Glyco_tranf_GTA_type"/>
    <property type="match status" value="1"/>
</dbReference>
<protein>
    <submittedName>
        <fullName evidence="2">Putative glycosyltransferase EpsH</fullName>
        <ecNumber evidence="2">2.4.-.-</ecNumber>
    </submittedName>
</protein>